<reference evidence="1 2" key="1">
    <citation type="submission" date="2019-06" db="EMBL/GenBank/DDBJ databases">
        <authorList>
            <person name="Livingstone P."/>
            <person name="Whitworth D."/>
        </authorList>
    </citation>
    <scope>NUCLEOTIDE SEQUENCE [LARGE SCALE GENOMIC DNA]</scope>
    <source>
        <strain evidence="1 2">AM401</strain>
    </source>
</reference>
<accession>A0A540X0M3</accession>
<keyword evidence="2" id="KW-1185">Reference proteome</keyword>
<dbReference type="Proteomes" id="UP000315369">
    <property type="component" value="Unassembled WGS sequence"/>
</dbReference>
<protein>
    <submittedName>
        <fullName evidence="1">Uncharacterized protein</fullName>
    </submittedName>
</protein>
<gene>
    <name evidence="1" type="ORF">FJV41_17110</name>
</gene>
<dbReference type="AlphaFoldDB" id="A0A540X0M3"/>
<sequence length="102" mass="11458">MTLDVRELIHQAMVEPRQGVQSLAREIRIALGQGDPDAARTLAYALLALAVENDLAHESLTDAVDWLIRDERTNIAIMQRLHRYAQLAGDTLLEQRLTGRVD</sequence>
<dbReference type="EMBL" id="VIFM01000059">
    <property type="protein sequence ID" value="TQF14782.1"/>
    <property type="molecule type" value="Genomic_DNA"/>
</dbReference>
<organism evidence="1 2">
    <name type="scientific">Myxococcus llanfairpwllgwyngyllgogerychwyrndrobwllllantysiliogogogochensis</name>
    <dbReference type="NCBI Taxonomy" id="2590453"/>
    <lineage>
        <taxon>Bacteria</taxon>
        <taxon>Pseudomonadati</taxon>
        <taxon>Myxococcota</taxon>
        <taxon>Myxococcia</taxon>
        <taxon>Myxococcales</taxon>
        <taxon>Cystobacterineae</taxon>
        <taxon>Myxococcaceae</taxon>
        <taxon>Myxococcus</taxon>
    </lineage>
</organism>
<name>A0A540X0M3_9BACT</name>
<proteinExistence type="predicted"/>
<comment type="caution">
    <text evidence="1">The sequence shown here is derived from an EMBL/GenBank/DDBJ whole genome shotgun (WGS) entry which is preliminary data.</text>
</comment>
<evidence type="ECO:0000313" key="1">
    <source>
        <dbReference type="EMBL" id="TQF14782.1"/>
    </source>
</evidence>
<evidence type="ECO:0000313" key="2">
    <source>
        <dbReference type="Proteomes" id="UP000315369"/>
    </source>
</evidence>
<dbReference type="RefSeq" id="WP_141643566.1">
    <property type="nucleotide sequence ID" value="NZ_VIFM01000059.1"/>
</dbReference>